<dbReference type="PATRIC" id="fig|1260221.3.peg.3622"/>
<dbReference type="PANTHER" id="PTHR34472:SF1">
    <property type="entry name" value="SULFUR CARRIER PROTEIN THIS"/>
    <property type="match status" value="1"/>
</dbReference>
<dbReference type="SUPFAM" id="SSF54285">
    <property type="entry name" value="MoaD/ThiS"/>
    <property type="match status" value="1"/>
</dbReference>
<gene>
    <name evidence="1" type="ORF">VIBNI_A3815</name>
</gene>
<evidence type="ECO:0000313" key="1">
    <source>
        <dbReference type="EMBL" id="CCO59771.1"/>
    </source>
</evidence>
<dbReference type="EMBL" id="FO203526">
    <property type="protein sequence ID" value="CCO59771.1"/>
    <property type="molecule type" value="Genomic_DNA"/>
</dbReference>
<dbReference type="OrthoDB" id="6388078at2"/>
<dbReference type="AlphaFoldDB" id="U4K3F2"/>
<evidence type="ECO:0000313" key="2">
    <source>
        <dbReference type="Proteomes" id="UP000016895"/>
    </source>
</evidence>
<dbReference type="Proteomes" id="UP000016895">
    <property type="component" value="Chromosome 1"/>
</dbReference>
<proteinExistence type="predicted"/>
<reference evidence="1 2" key="1">
    <citation type="journal article" date="2013" name="ISME J.">
        <title>Comparative genomics of pathogenic lineages of Vibrio nigripulchritudo identifies virulence-associated traits.</title>
        <authorList>
            <person name="Goudenege D."/>
            <person name="Labreuche Y."/>
            <person name="Krin E."/>
            <person name="Ansquer D."/>
            <person name="Mangenot S."/>
            <person name="Calteau A."/>
            <person name="Medigue C."/>
            <person name="Mazel D."/>
            <person name="Polz M.F."/>
            <person name="Le Roux F."/>
        </authorList>
    </citation>
    <scope>NUCLEOTIDE SEQUENCE [LARGE SCALE GENOMIC DNA]</scope>
    <source>
        <strain evidence="2">SnF1</strain>
    </source>
</reference>
<name>U4K3F2_9VIBR</name>
<dbReference type="KEGG" id="vni:VIBNI_A3815"/>
<dbReference type="NCBIfam" id="TIGR01683">
    <property type="entry name" value="thiS"/>
    <property type="match status" value="1"/>
</dbReference>
<dbReference type="CDD" id="cd00565">
    <property type="entry name" value="Ubl_ThiS"/>
    <property type="match status" value="1"/>
</dbReference>
<dbReference type="PANTHER" id="PTHR34472">
    <property type="entry name" value="SULFUR CARRIER PROTEIN THIS"/>
    <property type="match status" value="1"/>
</dbReference>
<keyword evidence="2" id="KW-1185">Reference proteome</keyword>
<dbReference type="RefSeq" id="WP_004407685.1">
    <property type="nucleotide sequence ID" value="NC_022528.1"/>
</dbReference>
<sequence>MSTFTITFNGESEEADSSTTLTKLLESKNIELKGIAAAINQEVQPKTTWDQTFLNAGDDVVVFKAIAGG</sequence>
<dbReference type="Gene3D" id="3.10.20.30">
    <property type="match status" value="1"/>
</dbReference>
<dbReference type="InterPro" id="IPR003749">
    <property type="entry name" value="ThiS/MoaD-like"/>
</dbReference>
<organism evidence="1 2">
    <name type="scientific">Vibrio nigripulchritudo</name>
    <dbReference type="NCBI Taxonomy" id="28173"/>
    <lineage>
        <taxon>Bacteria</taxon>
        <taxon>Pseudomonadati</taxon>
        <taxon>Pseudomonadota</taxon>
        <taxon>Gammaproteobacteria</taxon>
        <taxon>Vibrionales</taxon>
        <taxon>Vibrionaceae</taxon>
        <taxon>Vibrio</taxon>
    </lineage>
</organism>
<dbReference type="InterPro" id="IPR016155">
    <property type="entry name" value="Mopterin_synth/thiamin_S_b"/>
</dbReference>
<dbReference type="STRING" id="28173.VIBNI_A3815"/>
<protein>
    <submittedName>
        <fullName evidence="1">Putative Thiamine biosynthesis protein ThiS</fullName>
    </submittedName>
</protein>
<dbReference type="Pfam" id="PF02597">
    <property type="entry name" value="ThiS"/>
    <property type="match status" value="1"/>
</dbReference>
<dbReference type="eggNOG" id="COG2104">
    <property type="taxonomic scope" value="Bacteria"/>
</dbReference>
<dbReference type="InterPro" id="IPR010035">
    <property type="entry name" value="Thi_S"/>
</dbReference>
<dbReference type="InterPro" id="IPR012675">
    <property type="entry name" value="Beta-grasp_dom_sf"/>
</dbReference>
<accession>U4K3F2</accession>